<protein>
    <submittedName>
        <fullName evidence="1">Uncharacterized protein</fullName>
    </submittedName>
</protein>
<reference evidence="1" key="1">
    <citation type="journal article" date="2014" name="Front. Microbiol.">
        <title>High frequency of phylogenetically diverse reductive dehalogenase-homologous genes in deep subseafloor sedimentary metagenomes.</title>
        <authorList>
            <person name="Kawai M."/>
            <person name="Futagami T."/>
            <person name="Toyoda A."/>
            <person name="Takaki Y."/>
            <person name="Nishi S."/>
            <person name="Hori S."/>
            <person name="Arai W."/>
            <person name="Tsubouchi T."/>
            <person name="Morono Y."/>
            <person name="Uchiyama I."/>
            <person name="Ito T."/>
            <person name="Fujiyama A."/>
            <person name="Inagaki F."/>
            <person name="Takami H."/>
        </authorList>
    </citation>
    <scope>NUCLEOTIDE SEQUENCE</scope>
    <source>
        <strain evidence="1">Expedition CK06-06</strain>
    </source>
</reference>
<dbReference type="EMBL" id="BART01023311">
    <property type="protein sequence ID" value="GAG91398.1"/>
    <property type="molecule type" value="Genomic_DNA"/>
</dbReference>
<comment type="caution">
    <text evidence="1">The sequence shown here is derived from an EMBL/GenBank/DDBJ whole genome shotgun (WGS) entry which is preliminary data.</text>
</comment>
<feature type="non-terminal residue" evidence="1">
    <location>
        <position position="1"/>
    </location>
</feature>
<evidence type="ECO:0000313" key="1">
    <source>
        <dbReference type="EMBL" id="GAG91398.1"/>
    </source>
</evidence>
<name>X1C4S5_9ZZZZ</name>
<organism evidence="1">
    <name type="scientific">marine sediment metagenome</name>
    <dbReference type="NCBI Taxonomy" id="412755"/>
    <lineage>
        <taxon>unclassified sequences</taxon>
        <taxon>metagenomes</taxon>
        <taxon>ecological metagenomes</taxon>
    </lineage>
</organism>
<gene>
    <name evidence="1" type="ORF">S01H4_42454</name>
</gene>
<sequence length="120" mass="13915">VGYRHQIDILTTVDTPSMRWVLRNYPQSRFTADLKIGELPSVIITRQEGEVPQLNTSYRGQDFVWWQQPGWSGALPTPILPWLTFREAEIKNETVILWARSDLFPDGTLDLEEDLSEDIQ</sequence>
<accession>X1C4S5</accession>
<dbReference type="AlphaFoldDB" id="X1C4S5"/>
<proteinExistence type="predicted"/>